<dbReference type="EMBL" id="SMCS01000008">
    <property type="protein sequence ID" value="TCV92100.1"/>
    <property type="molecule type" value="Genomic_DNA"/>
</dbReference>
<accession>A0A4R3YIT3</accession>
<gene>
    <name evidence="2" type="ORF">EC912_10894</name>
</gene>
<proteinExistence type="inferred from homology"/>
<dbReference type="RefSeq" id="WP_243649334.1">
    <property type="nucleotide sequence ID" value="NZ_SMCS01000008.1"/>
</dbReference>
<evidence type="ECO:0008006" key="4">
    <source>
        <dbReference type="Google" id="ProtNLM"/>
    </source>
</evidence>
<evidence type="ECO:0000313" key="2">
    <source>
        <dbReference type="EMBL" id="TCV92100.1"/>
    </source>
</evidence>
<dbReference type="GO" id="GO:0005829">
    <property type="term" value="C:cytosol"/>
    <property type="evidence" value="ECO:0007669"/>
    <property type="project" value="TreeGrafter"/>
</dbReference>
<name>A0A4R3YIT3_9GAMM</name>
<dbReference type="AlphaFoldDB" id="A0A4R3YIT3"/>
<evidence type="ECO:0000313" key="3">
    <source>
        <dbReference type="Proteomes" id="UP000295645"/>
    </source>
</evidence>
<comment type="similarity">
    <text evidence="1">Belongs to the UPF0149 family.</text>
</comment>
<evidence type="ECO:0000256" key="1">
    <source>
        <dbReference type="ARBA" id="ARBA00038308"/>
    </source>
</evidence>
<dbReference type="Gene3D" id="1.20.120.740">
    <property type="entry name" value="YgfB uncharacterised protein family UPF0149, PF03695"/>
    <property type="match status" value="1"/>
</dbReference>
<dbReference type="PANTHER" id="PTHR37528">
    <property type="entry name" value="UPF0149 PROTEIN YGFB"/>
    <property type="match status" value="1"/>
</dbReference>
<dbReference type="InterPro" id="IPR011978">
    <property type="entry name" value="YgfB-like"/>
</dbReference>
<organism evidence="2 3">
    <name type="scientific">Luteibacter rhizovicinus</name>
    <dbReference type="NCBI Taxonomy" id="242606"/>
    <lineage>
        <taxon>Bacteria</taxon>
        <taxon>Pseudomonadati</taxon>
        <taxon>Pseudomonadota</taxon>
        <taxon>Gammaproteobacteria</taxon>
        <taxon>Lysobacterales</taxon>
        <taxon>Rhodanobacteraceae</taxon>
        <taxon>Luteibacter</taxon>
    </lineage>
</organism>
<dbReference type="SUPFAM" id="SSF101327">
    <property type="entry name" value="YgfB-like"/>
    <property type="match status" value="1"/>
</dbReference>
<protein>
    <recommendedName>
        <fullName evidence="4">YecA family protein</fullName>
    </recommendedName>
</protein>
<keyword evidence="3" id="KW-1185">Reference proteome</keyword>
<comment type="caution">
    <text evidence="2">The sequence shown here is derived from an EMBL/GenBank/DDBJ whole genome shotgun (WGS) entry which is preliminary data.</text>
</comment>
<dbReference type="Proteomes" id="UP000295645">
    <property type="component" value="Unassembled WGS sequence"/>
</dbReference>
<reference evidence="2 3" key="1">
    <citation type="submission" date="2019-03" db="EMBL/GenBank/DDBJ databases">
        <title>Above-ground endophytic microbial communities from plants in different locations in the United States.</title>
        <authorList>
            <person name="Frank C."/>
        </authorList>
    </citation>
    <scope>NUCLEOTIDE SEQUENCE [LARGE SCALE GENOMIC DNA]</scope>
    <source>
        <strain evidence="2 3">LP_13_YM</strain>
    </source>
</reference>
<dbReference type="InterPro" id="IPR036255">
    <property type="entry name" value="YgfB-like_sf"/>
</dbReference>
<sequence>MPANPSVEPDDIFDLVNRLKLATTVSELHGSLAGFISGGGRFHTGGVLEALHLEAGTTASEDDLKLLSRFRDETEKDLDDSDLVFQPWLPDDDSSLTERAEALVEWTRGFLGGLGLGGAARAKGKLSKEAQEVLKDMATIASTEFDFAEDSEEDEDSLIEITEFVRVGALLLHAELSNVERPASDTLH</sequence>
<dbReference type="Pfam" id="PF03695">
    <property type="entry name" value="UPF0149"/>
    <property type="match status" value="1"/>
</dbReference>
<dbReference type="PANTHER" id="PTHR37528:SF1">
    <property type="entry name" value="UPF0149 PROTEIN YGFB"/>
    <property type="match status" value="1"/>
</dbReference>